<organism evidence="1 2">
    <name type="scientific">Austropuccinia psidii MF-1</name>
    <dbReference type="NCBI Taxonomy" id="1389203"/>
    <lineage>
        <taxon>Eukaryota</taxon>
        <taxon>Fungi</taxon>
        <taxon>Dikarya</taxon>
        <taxon>Basidiomycota</taxon>
        <taxon>Pucciniomycotina</taxon>
        <taxon>Pucciniomycetes</taxon>
        <taxon>Pucciniales</taxon>
        <taxon>Sphaerophragmiaceae</taxon>
        <taxon>Austropuccinia</taxon>
    </lineage>
</organism>
<dbReference type="Proteomes" id="UP000765509">
    <property type="component" value="Unassembled WGS sequence"/>
</dbReference>
<sequence length="150" mass="16732">MQAEDSRRQNQSTPYQKKINLKEMGAITQLCPPQSLNSEGSRPLWGQMHHSGPPLQLWGGQDLDGLDPINGSWPCRVSFWFCANSWSHGTPGSPAKLGPWGLFWSWGPPIAPTDRGPRTPEDINGQKWPDIIKITKITKNPKKAQKAIKP</sequence>
<dbReference type="AlphaFoldDB" id="A0A9Q3JFA8"/>
<comment type="caution">
    <text evidence="1">The sequence shown here is derived from an EMBL/GenBank/DDBJ whole genome shotgun (WGS) entry which is preliminary data.</text>
</comment>
<gene>
    <name evidence="1" type="ORF">O181_100477</name>
</gene>
<name>A0A9Q3JFA8_9BASI</name>
<protein>
    <submittedName>
        <fullName evidence="1">Uncharacterized protein</fullName>
    </submittedName>
</protein>
<accession>A0A9Q3JFA8</accession>
<evidence type="ECO:0000313" key="1">
    <source>
        <dbReference type="EMBL" id="MBW0560762.1"/>
    </source>
</evidence>
<reference evidence="1" key="1">
    <citation type="submission" date="2021-03" db="EMBL/GenBank/DDBJ databases">
        <title>Draft genome sequence of rust myrtle Austropuccinia psidii MF-1, a brazilian biotype.</title>
        <authorList>
            <person name="Quecine M.C."/>
            <person name="Pachon D.M.R."/>
            <person name="Bonatelli M.L."/>
            <person name="Correr F.H."/>
            <person name="Franceschini L.M."/>
            <person name="Leite T.F."/>
            <person name="Margarido G.R.A."/>
            <person name="Almeida C.A."/>
            <person name="Ferrarezi J.A."/>
            <person name="Labate C.A."/>
        </authorList>
    </citation>
    <scope>NUCLEOTIDE SEQUENCE</scope>
    <source>
        <strain evidence="1">MF-1</strain>
    </source>
</reference>
<evidence type="ECO:0000313" key="2">
    <source>
        <dbReference type="Proteomes" id="UP000765509"/>
    </source>
</evidence>
<keyword evidence="2" id="KW-1185">Reference proteome</keyword>
<dbReference type="EMBL" id="AVOT02070001">
    <property type="protein sequence ID" value="MBW0560762.1"/>
    <property type="molecule type" value="Genomic_DNA"/>
</dbReference>
<proteinExistence type="predicted"/>